<dbReference type="SUPFAM" id="SSF161098">
    <property type="entry name" value="MetI-like"/>
    <property type="match status" value="1"/>
</dbReference>
<feature type="transmembrane region" description="Helical" evidence="7">
    <location>
        <begin position="98"/>
        <end position="118"/>
    </location>
</feature>
<reference evidence="10" key="1">
    <citation type="journal article" date="2019" name="Int. J. Syst. Evol. Microbiol.">
        <title>The Global Catalogue of Microorganisms (GCM) 10K type strain sequencing project: providing services to taxonomists for standard genome sequencing and annotation.</title>
        <authorList>
            <consortium name="The Broad Institute Genomics Platform"/>
            <consortium name="The Broad Institute Genome Sequencing Center for Infectious Disease"/>
            <person name="Wu L."/>
            <person name="Ma J."/>
        </authorList>
    </citation>
    <scope>NUCLEOTIDE SEQUENCE [LARGE SCALE GENOMIC DNA]</scope>
    <source>
        <strain evidence="10">CGMCC 1.12478</strain>
    </source>
</reference>
<evidence type="ECO:0000256" key="5">
    <source>
        <dbReference type="ARBA" id="ARBA00022989"/>
    </source>
</evidence>
<gene>
    <name evidence="9" type="ORF">GCM10011363_25200</name>
</gene>
<evidence type="ECO:0000256" key="6">
    <source>
        <dbReference type="ARBA" id="ARBA00023136"/>
    </source>
</evidence>
<keyword evidence="4 7" id="KW-0812">Transmembrane</keyword>
<keyword evidence="10" id="KW-1185">Reference proteome</keyword>
<dbReference type="Gene3D" id="1.10.3720.10">
    <property type="entry name" value="MetI-like"/>
    <property type="match status" value="1"/>
</dbReference>
<evidence type="ECO:0000313" key="9">
    <source>
        <dbReference type="EMBL" id="GGC07421.1"/>
    </source>
</evidence>
<organism evidence="9 10">
    <name type="scientific">Marivita lacus</name>
    <dbReference type="NCBI Taxonomy" id="1323742"/>
    <lineage>
        <taxon>Bacteria</taxon>
        <taxon>Pseudomonadati</taxon>
        <taxon>Pseudomonadota</taxon>
        <taxon>Alphaproteobacteria</taxon>
        <taxon>Rhodobacterales</taxon>
        <taxon>Roseobacteraceae</taxon>
        <taxon>Marivita</taxon>
    </lineage>
</organism>
<dbReference type="InterPro" id="IPR035906">
    <property type="entry name" value="MetI-like_sf"/>
</dbReference>
<dbReference type="InterPro" id="IPR005769">
    <property type="entry name" value="PhnE/PtxC"/>
</dbReference>
<comment type="subcellular location">
    <subcellularLocation>
        <location evidence="1 7">Cell membrane</location>
        <topology evidence="1 7">Multi-pass membrane protein</topology>
    </subcellularLocation>
</comment>
<evidence type="ECO:0000256" key="3">
    <source>
        <dbReference type="ARBA" id="ARBA00022475"/>
    </source>
</evidence>
<keyword evidence="5 7" id="KW-1133">Transmembrane helix</keyword>
<feature type="transmembrane region" description="Helical" evidence="7">
    <location>
        <begin position="30"/>
        <end position="50"/>
    </location>
</feature>
<protein>
    <submittedName>
        <fullName evidence="9">Phosphonate ABC transporter, permease protein PhnE</fullName>
    </submittedName>
</protein>
<evidence type="ECO:0000256" key="1">
    <source>
        <dbReference type="ARBA" id="ARBA00004651"/>
    </source>
</evidence>
<dbReference type="RefSeq" id="WP_188482414.1">
    <property type="nucleotide sequence ID" value="NZ_BMFC01000006.1"/>
</dbReference>
<dbReference type="Pfam" id="PF00528">
    <property type="entry name" value="BPD_transp_1"/>
    <property type="match status" value="1"/>
</dbReference>
<dbReference type="Proteomes" id="UP000645462">
    <property type="component" value="Unassembled WGS sequence"/>
</dbReference>
<feature type="domain" description="ABC transmembrane type-1" evidence="8">
    <location>
        <begin position="94"/>
        <end position="279"/>
    </location>
</feature>
<dbReference type="NCBIfam" id="TIGR01097">
    <property type="entry name" value="PhnE"/>
    <property type="match status" value="1"/>
</dbReference>
<dbReference type="PANTHER" id="PTHR30043">
    <property type="entry name" value="PHOSPHONATES TRANSPORT SYSTEM PERMEASE PROTEIN"/>
    <property type="match status" value="1"/>
</dbReference>
<evidence type="ECO:0000256" key="4">
    <source>
        <dbReference type="ARBA" id="ARBA00022692"/>
    </source>
</evidence>
<dbReference type="InterPro" id="IPR000515">
    <property type="entry name" value="MetI-like"/>
</dbReference>
<evidence type="ECO:0000256" key="2">
    <source>
        <dbReference type="ARBA" id="ARBA00022448"/>
    </source>
</evidence>
<comment type="caution">
    <text evidence="9">The sequence shown here is derived from an EMBL/GenBank/DDBJ whole genome shotgun (WGS) entry which is preliminary data.</text>
</comment>
<dbReference type="PANTHER" id="PTHR30043:SF1">
    <property type="entry name" value="ABC TRANSPORT SYSTEM PERMEASE PROTEIN P69"/>
    <property type="match status" value="1"/>
</dbReference>
<keyword evidence="3" id="KW-1003">Cell membrane</keyword>
<keyword evidence="2 7" id="KW-0813">Transport</keyword>
<evidence type="ECO:0000259" key="8">
    <source>
        <dbReference type="PROSITE" id="PS50928"/>
    </source>
</evidence>
<dbReference type="EMBL" id="BMFC01000006">
    <property type="protein sequence ID" value="GGC07421.1"/>
    <property type="molecule type" value="Genomic_DNA"/>
</dbReference>
<proteinExistence type="inferred from homology"/>
<accession>A0ABQ1KQB7</accession>
<feature type="transmembrane region" description="Helical" evidence="7">
    <location>
        <begin position="257"/>
        <end position="275"/>
    </location>
</feature>
<evidence type="ECO:0000256" key="7">
    <source>
        <dbReference type="RuleBase" id="RU363032"/>
    </source>
</evidence>
<dbReference type="CDD" id="cd06261">
    <property type="entry name" value="TM_PBP2"/>
    <property type="match status" value="1"/>
</dbReference>
<keyword evidence="6 7" id="KW-0472">Membrane</keyword>
<comment type="similarity">
    <text evidence="7">Belongs to the binding-protein-dependent transport system permease family.</text>
</comment>
<sequence length="290" mass="31820">MTDATLSGPTRREVDRIQDSYMAQVRRRRMYGGLTLAIFVLLMVSGFMVADGRNAGGFWDGWRQMLDFPADVLSEAWEKRANLPGLLLKYFPALMETINIAAVSTLIGAMVGLILSLLSTRGLARWPRLIPVFRRLMDILRAVPEIVIALVLIFILGGGPVPAMIAIALHTAGALGKLYSEVAENADLKPVEGLASTGANWTQRMWLGVLPQVAPNFLSYTLLRFEINIRASAILGFVGAGGIGFELRNAMAWGPGRFDEAAAIFVLLFGTIVFFDQISSRYRNKLTEGQ</sequence>
<name>A0ABQ1KQB7_9RHOB</name>
<dbReference type="PROSITE" id="PS50928">
    <property type="entry name" value="ABC_TM1"/>
    <property type="match status" value="1"/>
</dbReference>
<evidence type="ECO:0000313" key="10">
    <source>
        <dbReference type="Proteomes" id="UP000645462"/>
    </source>
</evidence>